<dbReference type="GeneID" id="117139393"/>
<keyword evidence="1" id="KW-0808">Transferase</keyword>
<dbReference type="InterPro" id="IPR034093">
    <property type="entry name" value="KHK"/>
</dbReference>
<name>A0A6P8JNF1_DROMA</name>
<dbReference type="CDD" id="cd01939">
    <property type="entry name" value="Ketohexokinase"/>
    <property type="match status" value="1"/>
</dbReference>
<accession>A0A6P8JNF1</accession>
<dbReference type="PROSITE" id="PS00584">
    <property type="entry name" value="PFKB_KINASES_2"/>
    <property type="match status" value="1"/>
</dbReference>
<dbReference type="Gene3D" id="3.40.1190.20">
    <property type="match status" value="1"/>
</dbReference>
<reference evidence="5" key="1">
    <citation type="submission" date="2025-08" db="UniProtKB">
        <authorList>
            <consortium name="RefSeq"/>
        </authorList>
    </citation>
    <scope>IDENTIFICATION</scope>
    <source>
        <strain evidence="5">Mau12</strain>
        <tissue evidence="5">Whole Body</tissue>
    </source>
</reference>
<protein>
    <submittedName>
        <fullName evidence="5">Ketohexokinase isoform X1</fullName>
    </submittedName>
</protein>
<proteinExistence type="predicted"/>
<gene>
    <name evidence="5" type="primary">LOC117139393</name>
</gene>
<dbReference type="FunFam" id="3.40.1190.20:FF:000105">
    <property type="entry name" value="Uncharacterized protein, isoform A"/>
    <property type="match status" value="1"/>
</dbReference>
<dbReference type="RefSeq" id="XP_033157550.1">
    <property type="nucleotide sequence ID" value="XM_033301659.1"/>
</dbReference>
<dbReference type="SUPFAM" id="SSF53613">
    <property type="entry name" value="Ribokinase-like"/>
    <property type="match status" value="1"/>
</dbReference>
<dbReference type="Pfam" id="PF00294">
    <property type="entry name" value="PfkB"/>
    <property type="match status" value="1"/>
</dbReference>
<keyword evidence="2" id="KW-0418">Kinase</keyword>
<evidence type="ECO:0000313" key="4">
    <source>
        <dbReference type="Proteomes" id="UP000515162"/>
    </source>
</evidence>
<keyword evidence="4" id="KW-1185">Reference proteome</keyword>
<dbReference type="GO" id="GO:0006000">
    <property type="term" value="P:fructose metabolic process"/>
    <property type="evidence" value="ECO:0007669"/>
    <property type="project" value="InterPro"/>
</dbReference>
<dbReference type="PANTHER" id="PTHR42774:SF3">
    <property type="entry name" value="KETOHEXOKINASE"/>
    <property type="match status" value="1"/>
</dbReference>
<dbReference type="InterPro" id="IPR052562">
    <property type="entry name" value="Ketohexokinase-related"/>
</dbReference>
<dbReference type="InterPro" id="IPR011611">
    <property type="entry name" value="PfkB_dom"/>
</dbReference>
<dbReference type="Proteomes" id="UP000515162">
    <property type="component" value="Chromosome 3L"/>
</dbReference>
<evidence type="ECO:0000256" key="2">
    <source>
        <dbReference type="ARBA" id="ARBA00022777"/>
    </source>
</evidence>
<dbReference type="AlphaFoldDB" id="A0A6P8JNF1"/>
<evidence type="ECO:0000256" key="1">
    <source>
        <dbReference type="ARBA" id="ARBA00022679"/>
    </source>
</evidence>
<dbReference type="InterPro" id="IPR002173">
    <property type="entry name" value="Carboh/pur_kinase_PfkB_CS"/>
</dbReference>
<dbReference type="InterPro" id="IPR029056">
    <property type="entry name" value="Ribokinase-like"/>
</dbReference>
<dbReference type="GO" id="GO:0004454">
    <property type="term" value="F:ketohexokinase activity"/>
    <property type="evidence" value="ECO:0007669"/>
    <property type="project" value="InterPro"/>
</dbReference>
<dbReference type="PANTHER" id="PTHR42774">
    <property type="entry name" value="PHOSPHOTRANSFERASE SYSTEM TRANSPORT PROTEIN"/>
    <property type="match status" value="1"/>
</dbReference>
<evidence type="ECO:0000259" key="3">
    <source>
        <dbReference type="Pfam" id="PF00294"/>
    </source>
</evidence>
<feature type="domain" description="Carbohydrate kinase PfkB" evidence="3">
    <location>
        <begin position="5"/>
        <end position="295"/>
    </location>
</feature>
<sequence length="306" mass="33973">MSSVKSVLCVGCTVIDFVTINGSYPKEDTDRRCLDGFWQRGGNASNVSTVLRVLGCKVDFFGMLSRSDGFRVLLDDLSKREIGTNDCPFTDRDPPFSSVILAQDSGTRTIIHCNKDYPQTTYEDFSKINLSQYGWVHFEARNTPHTLKMMQSIREYNQRTGQGIIISLDFETRYEQNQELCAPCDYVVFSKELAGQLGWKTPRQSCEELASKIPGGGPNPVFICPWGSAGAGALDANGNYYEMSSYKQDKVVDTLGAGDSFMAGFIYATLEARRSLAEAVDFANRVASHKITGFGYEHISQLSLTK</sequence>
<evidence type="ECO:0000313" key="5">
    <source>
        <dbReference type="RefSeq" id="XP_033157550.1"/>
    </source>
</evidence>
<organism evidence="4 5">
    <name type="scientific">Drosophila mauritiana</name>
    <name type="common">Fruit fly</name>
    <dbReference type="NCBI Taxonomy" id="7226"/>
    <lineage>
        <taxon>Eukaryota</taxon>
        <taxon>Metazoa</taxon>
        <taxon>Ecdysozoa</taxon>
        <taxon>Arthropoda</taxon>
        <taxon>Hexapoda</taxon>
        <taxon>Insecta</taxon>
        <taxon>Pterygota</taxon>
        <taxon>Neoptera</taxon>
        <taxon>Endopterygota</taxon>
        <taxon>Diptera</taxon>
        <taxon>Brachycera</taxon>
        <taxon>Muscomorpha</taxon>
        <taxon>Ephydroidea</taxon>
        <taxon>Drosophilidae</taxon>
        <taxon>Drosophila</taxon>
        <taxon>Sophophora</taxon>
    </lineage>
</organism>